<dbReference type="Proteomes" id="UP000230423">
    <property type="component" value="Unassembled WGS sequence"/>
</dbReference>
<dbReference type="Pfam" id="PF01813">
    <property type="entry name" value="ATP-synt_D"/>
    <property type="match status" value="1"/>
</dbReference>
<keyword evidence="3" id="KW-0406">Ion transport</keyword>
<evidence type="ECO:0000256" key="4">
    <source>
        <dbReference type="ARBA" id="ARBA00045737"/>
    </source>
</evidence>
<organism evidence="6 7">
    <name type="scientific">Teladorsagia circumcincta</name>
    <name type="common">Brown stomach worm</name>
    <name type="synonym">Ostertagia circumcincta</name>
    <dbReference type="NCBI Taxonomy" id="45464"/>
    <lineage>
        <taxon>Eukaryota</taxon>
        <taxon>Metazoa</taxon>
        <taxon>Ecdysozoa</taxon>
        <taxon>Nematoda</taxon>
        <taxon>Chromadorea</taxon>
        <taxon>Rhabditida</taxon>
        <taxon>Rhabditina</taxon>
        <taxon>Rhabditomorpha</taxon>
        <taxon>Strongyloidea</taxon>
        <taxon>Trichostrongylidae</taxon>
        <taxon>Teladorsagia</taxon>
    </lineage>
</organism>
<dbReference type="GO" id="GO:0046961">
    <property type="term" value="F:proton-transporting ATPase activity, rotational mechanism"/>
    <property type="evidence" value="ECO:0007669"/>
    <property type="project" value="InterPro"/>
</dbReference>
<feature type="coiled-coil region" evidence="5">
    <location>
        <begin position="26"/>
        <end position="53"/>
    </location>
</feature>
<keyword evidence="7" id="KW-1185">Reference proteome</keyword>
<proteinExistence type="inferred from homology"/>
<evidence type="ECO:0000313" key="6">
    <source>
        <dbReference type="EMBL" id="PIO62789.1"/>
    </source>
</evidence>
<evidence type="ECO:0000256" key="1">
    <source>
        <dbReference type="ARBA" id="ARBA00005850"/>
    </source>
</evidence>
<feature type="non-terminal residue" evidence="6">
    <location>
        <position position="1"/>
    </location>
</feature>
<evidence type="ECO:0000256" key="5">
    <source>
        <dbReference type="SAM" id="Coils"/>
    </source>
</evidence>
<keyword evidence="5" id="KW-0175">Coiled coil</keyword>
<protein>
    <recommendedName>
        <fullName evidence="8">V-type ATPase, D subunit</fullName>
    </recommendedName>
</protein>
<dbReference type="InterPro" id="IPR002699">
    <property type="entry name" value="V_ATPase_D"/>
</dbReference>
<dbReference type="PANTHER" id="PTHR11671">
    <property type="entry name" value="V-TYPE ATP SYNTHASE SUBUNIT D"/>
    <property type="match status" value="1"/>
</dbReference>
<accession>A0A2G9TXL8</accession>
<evidence type="ECO:0008006" key="8">
    <source>
        <dbReference type="Google" id="ProtNLM"/>
    </source>
</evidence>
<keyword evidence="2" id="KW-0813">Transport</keyword>
<gene>
    <name evidence="6" type="ORF">TELCIR_15637</name>
</gene>
<comment type="function">
    <text evidence="4">Subunit of the V1 complex of vacuolar(H+)-ATPase (V-ATPase), a multisubunit enzyme composed of a peripheral complex (V1) that hydrolyzes ATP and a membrane integral complex (V0) that translocates protons. V-ATPase is responsible for acidifying and maintaining the pH of intracellular compartments and in some cell types, is targeted to the plasma membrane, where it is responsible for acidifying the extracellular environment.</text>
</comment>
<evidence type="ECO:0000256" key="2">
    <source>
        <dbReference type="ARBA" id="ARBA00022448"/>
    </source>
</evidence>
<dbReference type="Gene3D" id="1.10.287.3240">
    <property type="match status" value="1"/>
</dbReference>
<evidence type="ECO:0000256" key="3">
    <source>
        <dbReference type="ARBA" id="ARBA00023065"/>
    </source>
</evidence>
<dbReference type="OrthoDB" id="10064020at2759"/>
<dbReference type="EMBL" id="KZ351658">
    <property type="protein sequence ID" value="PIO62789.1"/>
    <property type="molecule type" value="Genomic_DNA"/>
</dbReference>
<comment type="similarity">
    <text evidence="1">Belongs to the V-ATPase D subunit family.</text>
</comment>
<sequence>IIPRIENTINYIVTELDEMEREEFFRMKKIQANKKKQKEIEAAERAAAGIEIEYNNEPENYEPKNLLAHEEDIPILF</sequence>
<evidence type="ECO:0000313" key="7">
    <source>
        <dbReference type="Proteomes" id="UP000230423"/>
    </source>
</evidence>
<reference evidence="6 7" key="1">
    <citation type="submission" date="2015-09" db="EMBL/GenBank/DDBJ databases">
        <title>Draft genome of the parasitic nematode Teladorsagia circumcincta isolate WARC Sus (inbred).</title>
        <authorList>
            <person name="Mitreva M."/>
        </authorList>
    </citation>
    <scope>NUCLEOTIDE SEQUENCE [LARGE SCALE GENOMIC DNA]</scope>
    <source>
        <strain evidence="6 7">S</strain>
    </source>
</reference>
<name>A0A2G9TXL8_TELCI</name>
<dbReference type="AlphaFoldDB" id="A0A2G9TXL8"/>